<protein>
    <submittedName>
        <fullName evidence="2">Phage tail protein</fullName>
    </submittedName>
</protein>
<dbReference type="EMBL" id="WBMO01000004">
    <property type="protein sequence ID" value="MDV2477378.1"/>
    <property type="molecule type" value="Genomic_DNA"/>
</dbReference>
<dbReference type="Proteomes" id="UP001275440">
    <property type="component" value="Unassembled WGS sequence"/>
</dbReference>
<dbReference type="EMBL" id="WBMO01000001">
    <property type="protein sequence ID" value="MDV2477154.1"/>
    <property type="molecule type" value="Genomic_DNA"/>
</dbReference>
<organism evidence="2 3">
    <name type="scientific">Rhodococcus zopfii</name>
    <dbReference type="NCBI Taxonomy" id="43772"/>
    <lineage>
        <taxon>Bacteria</taxon>
        <taxon>Bacillati</taxon>
        <taxon>Actinomycetota</taxon>
        <taxon>Actinomycetes</taxon>
        <taxon>Mycobacteriales</taxon>
        <taxon>Nocardiaceae</taxon>
        <taxon>Rhodococcus</taxon>
    </lineage>
</organism>
<sequence length="307" mass="35362">MGKPALIELEGADGIVRILSGPGMGDRGAELATAPADFYNTPFEAIYTAHAYERGSTYNGKRIKSMYPVFSVDIFGTKDRPWEHWDDEWATALTDDQDAFLWYTTPTRTSRRKLAVRLVNEMQFKPMRDPRLGEYGRVTMNCIAPDPFWYEDDSVFDRWRCMVDTTDGHIEWGSVTVSNPTPYPIWLKWRLQDGPAPGVKWHLPDFSWGNKRYRRAVQDADRMLILPELLGDEHLDIETDENTKREPVRSPKDTQIYLRMDGKAFVYPLRPYLDPVEVPVGVQNAPAGVGVRVECPRPWPKPWGLRR</sequence>
<evidence type="ECO:0000313" key="2">
    <source>
        <dbReference type="EMBL" id="MDV2477378.1"/>
    </source>
</evidence>
<comment type="caution">
    <text evidence="2">The sequence shown here is derived from an EMBL/GenBank/DDBJ whole genome shotgun (WGS) entry which is preliminary data.</text>
</comment>
<gene>
    <name evidence="1" type="ORF">F8M49_20760</name>
    <name evidence="2" type="ORF">F8M49_21995</name>
</gene>
<proteinExistence type="predicted"/>
<reference evidence="2 3" key="1">
    <citation type="submission" date="2019-10" db="EMBL/GenBank/DDBJ databases">
        <title>Draft Genome Assembly of Rhodococcus zopfii DSM44189.</title>
        <authorList>
            <person name="Sutton J.M."/>
            <person name="Akob D.M."/>
            <person name="Bushman T.J."/>
        </authorList>
    </citation>
    <scope>NUCLEOTIDE SEQUENCE [LARGE SCALE GENOMIC DNA]</scope>
    <source>
        <strain evidence="2 3">DSM 44189</strain>
    </source>
</reference>
<evidence type="ECO:0000313" key="3">
    <source>
        <dbReference type="Proteomes" id="UP001275440"/>
    </source>
</evidence>
<name>A0ABU3WTY2_9NOCA</name>
<dbReference type="RefSeq" id="WP_371305454.1">
    <property type="nucleotide sequence ID" value="NZ_JAWKJJ010000001.1"/>
</dbReference>
<keyword evidence="3" id="KW-1185">Reference proteome</keyword>
<evidence type="ECO:0000313" key="1">
    <source>
        <dbReference type="EMBL" id="MDV2477154.1"/>
    </source>
</evidence>
<accession>A0ABU3WTY2</accession>